<evidence type="ECO:0000313" key="2">
    <source>
        <dbReference type="Proteomes" id="UP000189229"/>
    </source>
</evidence>
<dbReference type="AlphaFoldDB" id="A0A1V3X433"/>
<dbReference type="Proteomes" id="UP000189229">
    <property type="component" value="Unassembled WGS sequence"/>
</dbReference>
<comment type="caution">
    <text evidence="1">The sequence shown here is derived from an EMBL/GenBank/DDBJ whole genome shotgun (WGS) entry which is preliminary data.</text>
</comment>
<name>A0A1V3X433_MYCKA</name>
<organism evidence="1 2">
    <name type="scientific">Mycobacterium kansasii</name>
    <dbReference type="NCBI Taxonomy" id="1768"/>
    <lineage>
        <taxon>Bacteria</taxon>
        <taxon>Bacillati</taxon>
        <taxon>Actinomycetota</taxon>
        <taxon>Actinomycetes</taxon>
        <taxon>Mycobacteriales</taxon>
        <taxon>Mycobacteriaceae</taxon>
        <taxon>Mycobacterium</taxon>
    </lineage>
</organism>
<protein>
    <submittedName>
        <fullName evidence="1">Putative membrane protein</fullName>
    </submittedName>
</protein>
<dbReference type="EMBL" id="MVBM01000004">
    <property type="protein sequence ID" value="OOK73959.1"/>
    <property type="molecule type" value="Genomic_DNA"/>
</dbReference>
<proteinExistence type="predicted"/>
<evidence type="ECO:0000313" key="1">
    <source>
        <dbReference type="EMBL" id="OOK73959.1"/>
    </source>
</evidence>
<accession>A0A1V3X433</accession>
<sequence length="42" mass="4513">MIAAALCVLAAAAIVITAPGVLSAWRHSNPRPRAHSHRSWPR</sequence>
<reference evidence="1 2" key="1">
    <citation type="submission" date="2017-02" db="EMBL/GenBank/DDBJ databases">
        <title>Complete genome sequences of Mycobacterium kansasii strains isolated from rhesus macaques.</title>
        <authorList>
            <person name="Panda A."/>
            <person name="Nagaraj S."/>
            <person name="Zhao X."/>
            <person name="Tettelin H."/>
            <person name="Detolla L.J."/>
        </authorList>
    </citation>
    <scope>NUCLEOTIDE SEQUENCE [LARGE SCALE GENOMIC DNA]</scope>
    <source>
        <strain evidence="1 2">11-3813</strain>
    </source>
</reference>
<gene>
    <name evidence="1" type="ORF">BZL30_4742</name>
</gene>